<evidence type="ECO:0000313" key="2">
    <source>
        <dbReference type="EMBL" id="CZR36843.1"/>
    </source>
</evidence>
<evidence type="ECO:0000256" key="1">
    <source>
        <dbReference type="SAM" id="MobiDB-lite"/>
    </source>
</evidence>
<accession>A0A1L7V7Q6</accession>
<dbReference type="GeneID" id="42047782"/>
<reference evidence="3" key="1">
    <citation type="journal article" date="2016" name="Genome Biol. Evol.">
        <title>Comparative 'omics' of the Fusarium fujikuroi species complex highlights differences in genetic potential and metabolite synthesis.</title>
        <authorList>
            <person name="Niehaus E.-M."/>
            <person name="Muensterkoetter M."/>
            <person name="Proctor R.H."/>
            <person name="Brown D.W."/>
            <person name="Sharon A."/>
            <person name="Idan Y."/>
            <person name="Oren-Young L."/>
            <person name="Sieber C.M."/>
            <person name="Novak O."/>
            <person name="Pencik A."/>
            <person name="Tarkowska D."/>
            <person name="Hromadova K."/>
            <person name="Freeman S."/>
            <person name="Maymon M."/>
            <person name="Elazar M."/>
            <person name="Youssef S.A."/>
            <person name="El-Shabrawy E.S.M."/>
            <person name="Shalaby A.B.A."/>
            <person name="Houterman P."/>
            <person name="Brock N.L."/>
            <person name="Burkhardt I."/>
            <person name="Tsavkelova E.A."/>
            <person name="Dickschat J.S."/>
            <person name="Galuszka P."/>
            <person name="Gueldener U."/>
            <person name="Tudzynski B."/>
        </authorList>
    </citation>
    <scope>NUCLEOTIDE SEQUENCE [LARGE SCALE GENOMIC DNA]</scope>
    <source>
        <strain evidence="3">ET1</strain>
    </source>
</reference>
<feature type="compositionally biased region" description="Basic and acidic residues" evidence="1">
    <location>
        <begin position="36"/>
        <end position="47"/>
    </location>
</feature>
<name>A0A1L7V7Q6_FUSPR</name>
<sequence>MRANPKPTGGKTHIRSAQARIPEGILGWEKSNAETNKAERSSADTEPRLWRNARPVRLISPSRLLPVIVTGRLTATSESTARTTGLLPSQNRHGRSD</sequence>
<comment type="caution">
    <text evidence="2">The sequence shown here is derived from an EMBL/GenBank/DDBJ whole genome shotgun (WGS) entry which is preliminary data.</text>
</comment>
<dbReference type="AlphaFoldDB" id="A0A1L7V7Q6"/>
<dbReference type="Proteomes" id="UP000183971">
    <property type="component" value="Unassembled WGS sequence"/>
</dbReference>
<gene>
    <name evidence="2" type="ORF">FPRO_02897</name>
</gene>
<dbReference type="RefSeq" id="XP_031077436.1">
    <property type="nucleotide sequence ID" value="XM_031226952.1"/>
</dbReference>
<feature type="region of interest" description="Disordered" evidence="1">
    <location>
        <begin position="76"/>
        <end position="97"/>
    </location>
</feature>
<dbReference type="EMBL" id="FJOF01000002">
    <property type="protein sequence ID" value="CZR36843.1"/>
    <property type="molecule type" value="Genomic_DNA"/>
</dbReference>
<proteinExistence type="predicted"/>
<dbReference type="VEuPathDB" id="FungiDB:FPRO_02897"/>
<organism evidence="2 3">
    <name type="scientific">Fusarium proliferatum (strain ET1)</name>
    <name type="common">Orchid endophyte fungus</name>
    <dbReference type="NCBI Taxonomy" id="1227346"/>
    <lineage>
        <taxon>Eukaryota</taxon>
        <taxon>Fungi</taxon>
        <taxon>Dikarya</taxon>
        <taxon>Ascomycota</taxon>
        <taxon>Pezizomycotina</taxon>
        <taxon>Sordariomycetes</taxon>
        <taxon>Hypocreomycetidae</taxon>
        <taxon>Hypocreales</taxon>
        <taxon>Nectriaceae</taxon>
        <taxon>Fusarium</taxon>
        <taxon>Fusarium fujikuroi species complex</taxon>
    </lineage>
</organism>
<feature type="region of interest" description="Disordered" evidence="1">
    <location>
        <begin position="1"/>
        <end position="47"/>
    </location>
</feature>
<protein>
    <submittedName>
        <fullName evidence="2">Uncharacterized protein</fullName>
    </submittedName>
</protein>
<evidence type="ECO:0000313" key="3">
    <source>
        <dbReference type="Proteomes" id="UP000183971"/>
    </source>
</evidence>
<feature type="compositionally biased region" description="Polar residues" evidence="1">
    <location>
        <begin position="76"/>
        <end position="91"/>
    </location>
</feature>
<keyword evidence="3" id="KW-1185">Reference proteome</keyword>